<evidence type="ECO:0000259" key="8">
    <source>
        <dbReference type="PROSITE" id="PS50125"/>
    </source>
</evidence>
<dbReference type="InterPro" id="IPR001054">
    <property type="entry name" value="A/G_cyclase"/>
</dbReference>
<feature type="transmembrane region" description="Helical" evidence="7">
    <location>
        <begin position="57"/>
        <end position="79"/>
    </location>
</feature>
<evidence type="ECO:0000256" key="6">
    <source>
        <dbReference type="ARBA" id="ARBA00023239"/>
    </source>
</evidence>
<dbReference type="PROSITE" id="PS50125">
    <property type="entry name" value="GUANYLATE_CYCLASE_2"/>
    <property type="match status" value="1"/>
</dbReference>
<reference evidence="9 10" key="1">
    <citation type="submission" date="2024-10" db="EMBL/GenBank/DDBJ databases">
        <title>Updated reference genomes for cyclostephanoid diatoms.</title>
        <authorList>
            <person name="Roberts W.R."/>
            <person name="Alverson A.J."/>
        </authorList>
    </citation>
    <scope>NUCLEOTIDE SEQUENCE [LARGE SCALE GENOMIC DNA]</scope>
    <source>
        <strain evidence="9 10">AJA276-08</strain>
    </source>
</reference>
<evidence type="ECO:0000256" key="3">
    <source>
        <dbReference type="ARBA" id="ARBA00022741"/>
    </source>
</evidence>
<dbReference type="CDD" id="cd07302">
    <property type="entry name" value="CHD"/>
    <property type="match status" value="1"/>
</dbReference>
<dbReference type="SUPFAM" id="SSF55073">
    <property type="entry name" value="Nucleotide cyclase"/>
    <property type="match status" value="1"/>
</dbReference>
<keyword evidence="4 7" id="KW-1133">Transmembrane helix</keyword>
<comment type="subcellular location">
    <subcellularLocation>
        <location evidence="1">Membrane</location>
    </subcellularLocation>
</comment>
<organism evidence="9 10">
    <name type="scientific">Stephanodiscus triporus</name>
    <dbReference type="NCBI Taxonomy" id="2934178"/>
    <lineage>
        <taxon>Eukaryota</taxon>
        <taxon>Sar</taxon>
        <taxon>Stramenopiles</taxon>
        <taxon>Ochrophyta</taxon>
        <taxon>Bacillariophyta</taxon>
        <taxon>Coscinodiscophyceae</taxon>
        <taxon>Thalassiosirophycidae</taxon>
        <taxon>Stephanodiscales</taxon>
        <taxon>Stephanodiscaceae</taxon>
        <taxon>Stephanodiscus</taxon>
    </lineage>
</organism>
<dbReference type="GO" id="GO:0000166">
    <property type="term" value="F:nucleotide binding"/>
    <property type="evidence" value="ECO:0007669"/>
    <property type="project" value="UniProtKB-KW"/>
</dbReference>
<proteinExistence type="predicted"/>
<feature type="transmembrane region" description="Helical" evidence="7">
    <location>
        <begin position="21"/>
        <end position="41"/>
    </location>
</feature>
<dbReference type="Pfam" id="PF00211">
    <property type="entry name" value="Guanylate_cyc"/>
    <property type="match status" value="1"/>
</dbReference>
<dbReference type="PANTHER" id="PTHR11920:SF335">
    <property type="entry name" value="GUANYLATE CYCLASE"/>
    <property type="match status" value="1"/>
</dbReference>
<sequence>ILVGLVKFRRVTGRATKTTQLVALLASLALVVFFCGVDRLLRAVDHVDTTARRIVDVLTATVSVLTSAYLFSVGVPILLDGTDKRHRHAAALGGSVLEPSFPLTIRERRTRGGGKDDMPSLRRTTVFDSVEDDEYQNGDLGSDVKFPDNSISRSDLITIRRIQDFIQTKRKLISTVVADFSPIAASFPDTSIMFADISNFTSWSSVHTANQVFDLLESLFSEFDNIAKEMDVFHISTVGDCYIASTGAPYPREDHAVLLVQFAQRCRSKANEVLKRLIEQNEMTGISELKIRIGIHSGPVLAGVLRGNNRFDVFGDTMNTASRIESTGEPDRIHLSKDTAELLEKTGQGEF</sequence>
<comment type="caution">
    <text evidence="9">The sequence shown here is derived from an EMBL/GenBank/DDBJ whole genome shotgun (WGS) entry which is preliminary data.</text>
</comment>
<dbReference type="Proteomes" id="UP001530315">
    <property type="component" value="Unassembled WGS sequence"/>
</dbReference>
<dbReference type="InterPro" id="IPR029787">
    <property type="entry name" value="Nucleotide_cyclase"/>
</dbReference>
<keyword evidence="5 7" id="KW-0472">Membrane</keyword>
<evidence type="ECO:0000256" key="7">
    <source>
        <dbReference type="SAM" id="Phobius"/>
    </source>
</evidence>
<dbReference type="AlphaFoldDB" id="A0ABD3PZR6"/>
<feature type="domain" description="Guanylate cyclase" evidence="8">
    <location>
        <begin position="191"/>
        <end position="325"/>
    </location>
</feature>
<keyword evidence="3" id="KW-0547">Nucleotide-binding</keyword>
<dbReference type="GO" id="GO:0016020">
    <property type="term" value="C:membrane"/>
    <property type="evidence" value="ECO:0007669"/>
    <property type="project" value="UniProtKB-SubCell"/>
</dbReference>
<evidence type="ECO:0000256" key="5">
    <source>
        <dbReference type="ARBA" id="ARBA00023136"/>
    </source>
</evidence>
<accession>A0ABD3PZR6</accession>
<evidence type="ECO:0000313" key="10">
    <source>
        <dbReference type="Proteomes" id="UP001530315"/>
    </source>
</evidence>
<dbReference type="Gene3D" id="3.30.70.1230">
    <property type="entry name" value="Nucleotide cyclase"/>
    <property type="match status" value="1"/>
</dbReference>
<gene>
    <name evidence="9" type="ORF">ACHAW5_006253</name>
</gene>
<dbReference type="InterPro" id="IPR050401">
    <property type="entry name" value="Cyclic_nucleotide_synthase"/>
</dbReference>
<dbReference type="PANTHER" id="PTHR11920">
    <property type="entry name" value="GUANYLYL CYCLASE"/>
    <property type="match status" value="1"/>
</dbReference>
<dbReference type="EMBL" id="JALLAZ020000526">
    <property type="protein sequence ID" value="KAL3793094.1"/>
    <property type="molecule type" value="Genomic_DNA"/>
</dbReference>
<evidence type="ECO:0000256" key="1">
    <source>
        <dbReference type="ARBA" id="ARBA00004370"/>
    </source>
</evidence>
<name>A0ABD3PZR6_9STRA</name>
<evidence type="ECO:0000313" key="9">
    <source>
        <dbReference type="EMBL" id="KAL3793094.1"/>
    </source>
</evidence>
<dbReference type="GO" id="GO:0016829">
    <property type="term" value="F:lyase activity"/>
    <property type="evidence" value="ECO:0007669"/>
    <property type="project" value="UniProtKB-KW"/>
</dbReference>
<protein>
    <recommendedName>
        <fullName evidence="8">Guanylate cyclase domain-containing protein</fullName>
    </recommendedName>
</protein>
<dbReference type="SMART" id="SM00044">
    <property type="entry name" value="CYCc"/>
    <property type="match status" value="1"/>
</dbReference>
<evidence type="ECO:0000256" key="2">
    <source>
        <dbReference type="ARBA" id="ARBA00022692"/>
    </source>
</evidence>
<keyword evidence="10" id="KW-1185">Reference proteome</keyword>
<feature type="non-terminal residue" evidence="9">
    <location>
        <position position="1"/>
    </location>
</feature>
<keyword evidence="6" id="KW-0456">Lyase</keyword>
<evidence type="ECO:0000256" key="4">
    <source>
        <dbReference type="ARBA" id="ARBA00022989"/>
    </source>
</evidence>
<keyword evidence="2 7" id="KW-0812">Transmembrane</keyword>